<dbReference type="AlphaFoldDB" id="A0A918D8R2"/>
<keyword evidence="3" id="KW-1185">Reference proteome</keyword>
<dbReference type="InterPro" id="IPR018958">
    <property type="entry name" value="Knr4/Smi1-like_dom"/>
</dbReference>
<dbReference type="Proteomes" id="UP000600365">
    <property type="component" value="Unassembled WGS sequence"/>
</dbReference>
<evidence type="ECO:0000313" key="2">
    <source>
        <dbReference type="EMBL" id="GGN81753.1"/>
    </source>
</evidence>
<evidence type="ECO:0000259" key="1">
    <source>
        <dbReference type="SMART" id="SM00860"/>
    </source>
</evidence>
<sequence length="464" mass="49759">MSTLHEFTTWEPLLHVLRSAHTATPGALGGHVAGRIGTHAYSVPMPWGPMFTMHGQASDEADRRPELDAVQRVRGALAEAGADGVSFVARMSPDGPAVLDLLDFGPAVEAEGSGPLPGALVLVEDAVPEPWRRVPDPVPGAKLSPAADPAALESFLRDRLPDSVGATEAELAEAEVRLGVALPDELKALYRVTRARWEDCNDDYEAAMRVANAVGCQLFPLDELYIADAASRQSPWRFAAMKAEAVDTRYDTAVQGLVGSPRWIVFGDWDGDRIAVDLTPGPGGHTGQVIVLSREESVGAGLIADSLTELVLPGQGQRGPRRRADDEPPAVAHVNIRSLSSVEAAAHPTLEVLSIGLWEGEPLSLEPVVDLPRLRTLRAESGTLAAPLEISRLTRLEFLELCPQDWRVLLDADAVPRSLLAAGIEVRNDVDPLPVVDLANEILARWDRPLITRTTLEGSLGPVP</sequence>
<dbReference type="RefSeq" id="WP_189189991.1">
    <property type="nucleotide sequence ID" value="NZ_BMMM01000015.1"/>
</dbReference>
<dbReference type="EMBL" id="BMMM01000015">
    <property type="protein sequence ID" value="GGN81753.1"/>
    <property type="molecule type" value="Genomic_DNA"/>
</dbReference>
<proteinExistence type="predicted"/>
<dbReference type="SMART" id="SM00860">
    <property type="entry name" value="SMI1_KNR4"/>
    <property type="match status" value="1"/>
</dbReference>
<feature type="domain" description="Knr4/Smi1-like" evidence="1">
    <location>
        <begin position="165"/>
        <end position="313"/>
    </location>
</feature>
<reference evidence="2 3" key="1">
    <citation type="journal article" date="2014" name="Int. J. Syst. Evol. Microbiol.">
        <title>Complete genome sequence of Corynebacterium casei LMG S-19264T (=DSM 44701T), isolated from a smear-ripened cheese.</title>
        <authorList>
            <consortium name="US DOE Joint Genome Institute (JGI-PGF)"/>
            <person name="Walter F."/>
            <person name="Albersmeier A."/>
            <person name="Kalinowski J."/>
            <person name="Ruckert C."/>
        </authorList>
    </citation>
    <scope>NUCLEOTIDE SEQUENCE [LARGE SCALE GENOMIC DNA]</scope>
    <source>
        <strain evidence="2 3">CGMCC 4.7111</strain>
    </source>
</reference>
<dbReference type="InterPro" id="IPR037883">
    <property type="entry name" value="Knr4/Smi1-like_sf"/>
</dbReference>
<name>A0A918D8R2_9ACTN</name>
<comment type="caution">
    <text evidence="2">The sequence shown here is derived from an EMBL/GenBank/DDBJ whole genome shotgun (WGS) entry which is preliminary data.</text>
</comment>
<dbReference type="Pfam" id="PF09346">
    <property type="entry name" value="SMI1_KNR4"/>
    <property type="match status" value="1"/>
</dbReference>
<accession>A0A918D8R2</accession>
<dbReference type="SUPFAM" id="SSF160631">
    <property type="entry name" value="SMI1/KNR4-like"/>
    <property type="match status" value="1"/>
</dbReference>
<evidence type="ECO:0000313" key="3">
    <source>
        <dbReference type="Proteomes" id="UP000600365"/>
    </source>
</evidence>
<gene>
    <name evidence="2" type="ORF">GCM10011579_068690</name>
</gene>
<organism evidence="2 3">
    <name type="scientific">Streptomyces albiflavescens</name>
    <dbReference type="NCBI Taxonomy" id="1623582"/>
    <lineage>
        <taxon>Bacteria</taxon>
        <taxon>Bacillati</taxon>
        <taxon>Actinomycetota</taxon>
        <taxon>Actinomycetes</taxon>
        <taxon>Kitasatosporales</taxon>
        <taxon>Streptomycetaceae</taxon>
        <taxon>Streptomyces</taxon>
    </lineage>
</organism>
<protein>
    <submittedName>
        <fullName evidence="2">SMI1/KNR4 family protein</fullName>
    </submittedName>
</protein>